<comment type="caution">
    <text evidence="2">The sequence shown here is derived from an EMBL/GenBank/DDBJ whole genome shotgun (WGS) entry which is preliminary data.</text>
</comment>
<dbReference type="EMBL" id="VSRR010000262">
    <property type="protein sequence ID" value="MPC13157.1"/>
    <property type="molecule type" value="Genomic_DNA"/>
</dbReference>
<evidence type="ECO:0000256" key="1">
    <source>
        <dbReference type="SAM" id="MobiDB-lite"/>
    </source>
</evidence>
<organism evidence="2 3">
    <name type="scientific">Portunus trituberculatus</name>
    <name type="common">Swimming crab</name>
    <name type="synonym">Neptunus trituberculatus</name>
    <dbReference type="NCBI Taxonomy" id="210409"/>
    <lineage>
        <taxon>Eukaryota</taxon>
        <taxon>Metazoa</taxon>
        <taxon>Ecdysozoa</taxon>
        <taxon>Arthropoda</taxon>
        <taxon>Crustacea</taxon>
        <taxon>Multicrustacea</taxon>
        <taxon>Malacostraca</taxon>
        <taxon>Eumalacostraca</taxon>
        <taxon>Eucarida</taxon>
        <taxon>Decapoda</taxon>
        <taxon>Pleocyemata</taxon>
        <taxon>Brachyura</taxon>
        <taxon>Eubrachyura</taxon>
        <taxon>Portunoidea</taxon>
        <taxon>Portunidae</taxon>
        <taxon>Portuninae</taxon>
        <taxon>Portunus</taxon>
    </lineage>
</organism>
<evidence type="ECO:0000313" key="3">
    <source>
        <dbReference type="Proteomes" id="UP000324222"/>
    </source>
</evidence>
<keyword evidence="3" id="KW-1185">Reference proteome</keyword>
<feature type="region of interest" description="Disordered" evidence="1">
    <location>
        <begin position="112"/>
        <end position="142"/>
    </location>
</feature>
<sequence>MYQVAVKELILPSSFNCPSLLLSFPIAHPCHTYLVHGLLQIQRLLHGLESRAPVGRSGGGHRHHGHDTATHALVLRQCSGPHLLIIRHLLEKLLEPWKRHVAAAEVVSLTKKKEEEDWSAQFLSPAEAPSRNSSTSSQRALS</sequence>
<feature type="compositionally biased region" description="Polar residues" evidence="1">
    <location>
        <begin position="130"/>
        <end position="142"/>
    </location>
</feature>
<proteinExistence type="predicted"/>
<protein>
    <submittedName>
        <fullName evidence="2">Uncharacterized protein</fullName>
    </submittedName>
</protein>
<reference evidence="2 3" key="1">
    <citation type="submission" date="2019-05" db="EMBL/GenBank/DDBJ databases">
        <title>Another draft genome of Portunus trituberculatus and its Hox gene families provides insights of decapod evolution.</title>
        <authorList>
            <person name="Jeong J.-H."/>
            <person name="Song I."/>
            <person name="Kim S."/>
            <person name="Choi T."/>
            <person name="Kim D."/>
            <person name="Ryu S."/>
            <person name="Kim W."/>
        </authorList>
    </citation>
    <scope>NUCLEOTIDE SEQUENCE [LARGE SCALE GENOMIC DNA]</scope>
    <source>
        <tissue evidence="2">Muscle</tissue>
    </source>
</reference>
<evidence type="ECO:0000313" key="2">
    <source>
        <dbReference type="EMBL" id="MPC13157.1"/>
    </source>
</evidence>
<dbReference type="AlphaFoldDB" id="A0A5B7CTI8"/>
<gene>
    <name evidence="2" type="ORF">E2C01_005878</name>
</gene>
<accession>A0A5B7CTI8</accession>
<dbReference type="Proteomes" id="UP000324222">
    <property type="component" value="Unassembled WGS sequence"/>
</dbReference>
<name>A0A5B7CTI8_PORTR</name>